<evidence type="ECO:0000256" key="1">
    <source>
        <dbReference type="SAM" id="MobiDB-lite"/>
    </source>
</evidence>
<dbReference type="Proteomes" id="UP001141434">
    <property type="component" value="Unassembled WGS sequence"/>
</dbReference>
<sequence>MSSSLSADQMQAFQIISSLRYDPGLPEVVSRHANDYPEPRQSPYYLLAYHRDRLITAAQHFQWGKALAWLQRDIESLEEILNGSLPDQSKPWRLRIAIDSNGHAAVDVHPTAAIEPQNLLVPSLHASIESPVWRVYVDTQPTIPSGFTTHKTTARDDYTAARLRAGITSPAETAEVLVVNPNDEIMEGSITTPYFRRRETRTGSQQGPNQAGSWVTPPLSNGGNAGTTRRYALSQKFCVEQVLSRADLVDGEECWLSNGVRGFMRGIVVLNR</sequence>
<comment type="caution">
    <text evidence="2">The sequence shown here is derived from an EMBL/GenBank/DDBJ whole genome shotgun (WGS) entry which is preliminary data.</text>
</comment>
<dbReference type="InterPro" id="IPR001544">
    <property type="entry name" value="Aminotrans_IV"/>
</dbReference>
<dbReference type="Gene3D" id="3.20.10.10">
    <property type="entry name" value="D-amino Acid Aminotransferase, subunit A, domain 2"/>
    <property type="match status" value="1"/>
</dbReference>
<dbReference type="OrthoDB" id="5288718at2759"/>
<keyword evidence="3" id="KW-1185">Reference proteome</keyword>
<dbReference type="GeneID" id="81390652"/>
<dbReference type="InterPro" id="IPR043131">
    <property type="entry name" value="BCAT-like_N"/>
</dbReference>
<dbReference type="AlphaFoldDB" id="A0A9W9KRC8"/>
<dbReference type="InterPro" id="IPR036038">
    <property type="entry name" value="Aminotransferase-like"/>
</dbReference>
<feature type="compositionally biased region" description="Polar residues" evidence="1">
    <location>
        <begin position="202"/>
        <end position="222"/>
    </location>
</feature>
<dbReference type="Pfam" id="PF01063">
    <property type="entry name" value="Aminotran_4"/>
    <property type="match status" value="1"/>
</dbReference>
<proteinExistence type="predicted"/>
<protein>
    <recommendedName>
        <fullName evidence="4">Aminodeoxychorismate lyase</fullName>
    </recommendedName>
</protein>
<evidence type="ECO:0000313" key="3">
    <source>
        <dbReference type="Proteomes" id="UP001141434"/>
    </source>
</evidence>
<accession>A0A9W9KRC8</accession>
<organism evidence="2 3">
    <name type="scientific">Penicillium alfredii</name>
    <dbReference type="NCBI Taxonomy" id="1506179"/>
    <lineage>
        <taxon>Eukaryota</taxon>
        <taxon>Fungi</taxon>
        <taxon>Dikarya</taxon>
        <taxon>Ascomycota</taxon>
        <taxon>Pezizomycotina</taxon>
        <taxon>Eurotiomycetes</taxon>
        <taxon>Eurotiomycetidae</taxon>
        <taxon>Eurotiales</taxon>
        <taxon>Aspergillaceae</taxon>
        <taxon>Penicillium</taxon>
    </lineage>
</organism>
<dbReference type="EMBL" id="JAPMSZ010000001">
    <property type="protein sequence ID" value="KAJ5115142.1"/>
    <property type="molecule type" value="Genomic_DNA"/>
</dbReference>
<dbReference type="RefSeq" id="XP_056516334.1">
    <property type="nucleotide sequence ID" value="XM_056651484.1"/>
</dbReference>
<feature type="region of interest" description="Disordered" evidence="1">
    <location>
        <begin position="199"/>
        <end position="222"/>
    </location>
</feature>
<gene>
    <name evidence="2" type="ORF">NUU61_000901</name>
</gene>
<dbReference type="GO" id="GO:0003824">
    <property type="term" value="F:catalytic activity"/>
    <property type="evidence" value="ECO:0007669"/>
    <property type="project" value="InterPro"/>
</dbReference>
<evidence type="ECO:0000313" key="2">
    <source>
        <dbReference type="EMBL" id="KAJ5115142.1"/>
    </source>
</evidence>
<dbReference type="Gene3D" id="3.30.470.10">
    <property type="match status" value="1"/>
</dbReference>
<evidence type="ECO:0008006" key="4">
    <source>
        <dbReference type="Google" id="ProtNLM"/>
    </source>
</evidence>
<dbReference type="InterPro" id="IPR043132">
    <property type="entry name" value="BCAT-like_C"/>
</dbReference>
<reference evidence="2" key="1">
    <citation type="submission" date="2022-11" db="EMBL/GenBank/DDBJ databases">
        <authorList>
            <person name="Petersen C."/>
        </authorList>
    </citation>
    <scope>NUCLEOTIDE SEQUENCE</scope>
    <source>
        <strain evidence="2">IBT 34128</strain>
    </source>
</reference>
<reference evidence="2" key="2">
    <citation type="journal article" date="2023" name="IMA Fungus">
        <title>Comparative genomic study of the Penicillium genus elucidates a diverse pangenome and 15 lateral gene transfer events.</title>
        <authorList>
            <person name="Petersen C."/>
            <person name="Sorensen T."/>
            <person name="Nielsen M.R."/>
            <person name="Sondergaard T.E."/>
            <person name="Sorensen J.L."/>
            <person name="Fitzpatrick D.A."/>
            <person name="Frisvad J.C."/>
            <person name="Nielsen K.L."/>
        </authorList>
    </citation>
    <scope>NUCLEOTIDE SEQUENCE</scope>
    <source>
        <strain evidence="2">IBT 34128</strain>
    </source>
</reference>
<name>A0A9W9KRC8_9EURO</name>
<dbReference type="SUPFAM" id="SSF56752">
    <property type="entry name" value="D-aminoacid aminotransferase-like PLP-dependent enzymes"/>
    <property type="match status" value="1"/>
</dbReference>